<organism evidence="5 6">
    <name type="scientific">Tieghemostelium lacteum</name>
    <name type="common">Slime mold</name>
    <name type="synonym">Dictyostelium lacteum</name>
    <dbReference type="NCBI Taxonomy" id="361077"/>
    <lineage>
        <taxon>Eukaryota</taxon>
        <taxon>Amoebozoa</taxon>
        <taxon>Evosea</taxon>
        <taxon>Eumycetozoa</taxon>
        <taxon>Dictyostelia</taxon>
        <taxon>Dictyosteliales</taxon>
        <taxon>Raperosteliaceae</taxon>
        <taxon>Tieghemostelium</taxon>
    </lineage>
</organism>
<reference evidence="5 6" key="1">
    <citation type="submission" date="2015-12" db="EMBL/GenBank/DDBJ databases">
        <title>Dictyostelia acquired genes for synthesis and detection of signals that induce cell-type specialization by lateral gene transfer from prokaryotes.</title>
        <authorList>
            <person name="Gloeckner G."/>
            <person name="Schaap P."/>
        </authorList>
    </citation>
    <scope>NUCLEOTIDE SEQUENCE [LARGE SCALE GENOMIC DNA]</scope>
    <source>
        <strain evidence="5 6">TK</strain>
    </source>
</reference>
<evidence type="ECO:0000256" key="1">
    <source>
        <dbReference type="ARBA" id="ARBA00004613"/>
    </source>
</evidence>
<feature type="compositionally biased region" description="Low complexity" evidence="3">
    <location>
        <begin position="680"/>
        <end position="693"/>
    </location>
</feature>
<evidence type="ECO:0000256" key="2">
    <source>
        <dbReference type="ARBA" id="ARBA00022525"/>
    </source>
</evidence>
<dbReference type="PANTHER" id="PTHR47246">
    <property type="entry name" value="MUCIN-19"/>
    <property type="match status" value="1"/>
</dbReference>
<dbReference type="GO" id="GO:0005576">
    <property type="term" value="C:extracellular region"/>
    <property type="evidence" value="ECO:0007669"/>
    <property type="project" value="UniProtKB-SubCell"/>
</dbReference>
<keyword evidence="6" id="KW-1185">Reference proteome</keyword>
<dbReference type="PANTHER" id="PTHR47246:SF1">
    <property type="entry name" value="MUCIN-19"/>
    <property type="match status" value="1"/>
</dbReference>
<dbReference type="EMBL" id="LODT01000042">
    <property type="protein sequence ID" value="KYQ88980.1"/>
    <property type="molecule type" value="Genomic_DNA"/>
</dbReference>
<evidence type="ECO:0000256" key="4">
    <source>
        <dbReference type="SAM" id="SignalP"/>
    </source>
</evidence>
<feature type="compositionally biased region" description="Low complexity" evidence="3">
    <location>
        <begin position="310"/>
        <end position="331"/>
    </location>
</feature>
<evidence type="ECO:0000256" key="3">
    <source>
        <dbReference type="SAM" id="MobiDB-lite"/>
    </source>
</evidence>
<feature type="compositionally biased region" description="Polar residues" evidence="3">
    <location>
        <begin position="300"/>
        <end position="309"/>
    </location>
</feature>
<comment type="subcellular location">
    <subcellularLocation>
        <location evidence="1">Secreted</location>
    </subcellularLocation>
</comment>
<protein>
    <recommendedName>
        <fullName evidence="7">PA14 domain-containing protein</fullName>
    </recommendedName>
</protein>
<feature type="region of interest" description="Disordered" evidence="3">
    <location>
        <begin position="680"/>
        <end position="769"/>
    </location>
</feature>
<comment type="caution">
    <text evidence="5">The sequence shown here is derived from an EMBL/GenBank/DDBJ whole genome shotgun (WGS) entry which is preliminary data.</text>
</comment>
<sequence>MRREIKYLIFFFLILKFHSSFATDATTSFTPNPKGGWLPFREPTYFIDHLKNETDFNLDQMNEGGAGLRGFTAPELTADNCYLPKLNMTTPIMNPNSNASQEVWIQSSESYSNRFNKSFGKYISNEVHMGSYFSRYESDGSFNFDASPDFGVKAIDNYGYGKEGEFSNYNWCMVMRLWYCANTTVRNGISFIGTNYEMSAFMDNQLVMDTISRNNNQINANFNISTDPSSNPHRLDIFICQKGVISFVPGVGKEHFSLKIFGLNNNICAYPDDDIIKNCVPSKTTTTATNTPPVDDTTPQVAAQTSPVNDTAQTSPVTATTTDTITPPVASQTSPVNDTAQRSPVDPNISPVDPKISPIDATTSPITATATSTSTTSFTPNPKGGWLPFREPTYFIDHFKNETDFNLDQKNEGGAGLRGFTAPELTADNCYLPKLNMTTPIMNPNSNASQEVWVQSSESYSNRFNKSFGKYISNEVHMGSHFSRYESDGSFNFVALPEYGVKTIDNYGYGKEGEFSNYNWCMVMRLWYCANTTVRNGISFIGTNYEMSAFMDNQLVMDTISRNNNQIDADFNISTDPSSNPHRLDIFICQKGAISFVPGVGKEYFSLKIFGLNNNICAYPDDDIIKNCVPSKITTTATTNTPPVDVITPSINATESPVAVITPPVDPKISPIDATTAPVTATATATDSATSPVDPNISPVDPKITPIDATTSPVTATATATDSATSPVTATTTDSATSPVTATATDSATSPVTATTTDSATSPVTATATSPITATTSTTGVKPLVYTRQPTYFIDHFKNESDFNLDSSLAGGSGLSGFSSPQLTIDNCYLPKLNMTTPIMNPNSNASQEVWVQSSESYSNRYNKSFGRYLEIPFENRFYKQDTTNGVFYTIQNYASYGINPILDTYEDDENNFNWCFAMKLWYCAPPTGNMQFSYVGFGYEIIVYMDDNLIADFIGHQSNPNLFVDFNITRDSNPHKLDIFMCQKGRVNLNVERRFILTIFGDLENCDHGKDITLENCIPVSTSTSTSPVTATTTTSTSTTGTKQYFYPRTPTYFIGHSKNETDFNLDPNLAGGAGVRGFTVSQLNADNCYLPKLNMTTPIMNPNSNASQEVWVQSSESYSNRYNKSFGKYMEIPFENRFSKRDTTDGPFYQISDTDINPISDAGFGNEDDIQYNWCFVMKLWYCAPPTGIMSIYSSSPTFEMTVFMDDILVTDFIGHQTHPPPEFYSTFSISRQSNPHKLDIFMCQRGRMNPNTDRRFGLKNCTPVSTTTDTTSPVTATDTATSPVTATTTDTATSPVTATTSTTVVKPLVYTRQPTYFIDHFKNESDFNLDPSLAGGNALSGFSSPQLTIDNCYLPKLNMTTPIMNPNSNASQEVWVQSSESYSNRYNKSFGRYLEIPFENKFNKQVTTNGVYYTIQDYASYGINPILDTYEDDENNYNWCFAMKLWYCAPPTGNMQFSYVGFGYEIIVYMDDNLVTDFMGHQSNPNLYIDFNITRDSNPHKLDIFMCQKGRVNLNVERRFILTIFGDLENCDHGKDITLENCIPISTTTTTSTPPVTATATDSSTSPVTATDSATSPVTATATDSATSPVTATATATDSATSPVTATATATDSATSPVTATATATDSATSPVTATATDSATSPVTATATATSTPQSLLLLHHQL</sequence>
<proteinExistence type="predicted"/>
<keyword evidence="2" id="KW-0964">Secreted</keyword>
<feature type="compositionally biased region" description="Low complexity" evidence="3">
    <location>
        <begin position="285"/>
        <end position="299"/>
    </location>
</feature>
<gene>
    <name evidence="5" type="ORF">DLAC_10194</name>
</gene>
<feature type="region of interest" description="Disordered" evidence="3">
    <location>
        <begin position="1548"/>
        <end position="1655"/>
    </location>
</feature>
<feature type="signal peptide" evidence="4">
    <location>
        <begin position="1"/>
        <end position="22"/>
    </location>
</feature>
<feature type="region of interest" description="Disordered" evidence="3">
    <location>
        <begin position="1269"/>
        <end position="1294"/>
    </location>
</feature>
<evidence type="ECO:0000313" key="6">
    <source>
        <dbReference type="Proteomes" id="UP000076078"/>
    </source>
</evidence>
<name>A0A151Z4U4_TIELA</name>
<feature type="non-terminal residue" evidence="5">
    <location>
        <position position="1667"/>
    </location>
</feature>
<dbReference type="InParanoid" id="A0A151Z4U4"/>
<evidence type="ECO:0000313" key="5">
    <source>
        <dbReference type="EMBL" id="KYQ88980.1"/>
    </source>
</evidence>
<accession>A0A151Z4U4</accession>
<feature type="chain" id="PRO_5007592818" description="PA14 domain-containing protein" evidence="4">
    <location>
        <begin position="23"/>
        <end position="1667"/>
    </location>
</feature>
<evidence type="ECO:0008006" key="7">
    <source>
        <dbReference type="Google" id="ProtNLM"/>
    </source>
</evidence>
<keyword evidence="4" id="KW-0732">Signal</keyword>
<feature type="region of interest" description="Disordered" evidence="3">
    <location>
        <begin position="285"/>
        <end position="359"/>
    </location>
</feature>
<feature type="compositionally biased region" description="Low complexity" evidence="3">
    <location>
        <begin position="1549"/>
        <end position="1655"/>
    </location>
</feature>
<feature type="compositionally biased region" description="Low complexity" evidence="3">
    <location>
        <begin position="708"/>
        <end position="769"/>
    </location>
</feature>
<dbReference type="Proteomes" id="UP000076078">
    <property type="component" value="Unassembled WGS sequence"/>
</dbReference>
<feature type="compositionally biased region" description="Polar residues" evidence="3">
    <location>
        <begin position="332"/>
        <end position="342"/>
    </location>
</feature>